<feature type="transmembrane region" description="Helical" evidence="1">
    <location>
        <begin position="12"/>
        <end position="32"/>
    </location>
</feature>
<keyword evidence="1" id="KW-0812">Transmembrane</keyword>
<keyword evidence="3" id="KW-1185">Reference proteome</keyword>
<evidence type="ECO:0000313" key="3">
    <source>
        <dbReference type="Proteomes" id="UP001232148"/>
    </source>
</evidence>
<name>A0AAD9M6R3_9PEZI</name>
<dbReference type="Proteomes" id="UP001232148">
    <property type="component" value="Unassembled WGS sequence"/>
</dbReference>
<evidence type="ECO:0000313" key="2">
    <source>
        <dbReference type="EMBL" id="KAK2035504.1"/>
    </source>
</evidence>
<dbReference type="AlphaFoldDB" id="A0AAD9M6R3"/>
<sequence>MSMPTNAETEIWVWFSLVITTVVIRYVSQYMVRKRTFLTNMPGEDILMAFLVVSSTFPSSTMRPLGASSGIIQKHLKHTSAINCPDAKFTAHIHHFASGSVPVL</sequence>
<comment type="caution">
    <text evidence="2">The sequence shown here is derived from an EMBL/GenBank/DDBJ whole genome shotgun (WGS) entry which is preliminary data.</text>
</comment>
<reference evidence="2" key="1">
    <citation type="submission" date="2021-06" db="EMBL/GenBank/DDBJ databases">
        <title>Comparative genomics, transcriptomics and evolutionary studies reveal genomic signatures of adaptation to plant cell wall in hemibiotrophic fungi.</title>
        <authorList>
            <consortium name="DOE Joint Genome Institute"/>
            <person name="Baroncelli R."/>
            <person name="Diaz J.F."/>
            <person name="Benocci T."/>
            <person name="Peng M."/>
            <person name="Battaglia E."/>
            <person name="Haridas S."/>
            <person name="Andreopoulos W."/>
            <person name="Labutti K."/>
            <person name="Pangilinan J."/>
            <person name="Floch G.L."/>
            <person name="Makela M.R."/>
            <person name="Henrissat B."/>
            <person name="Grigoriev I.V."/>
            <person name="Crouch J.A."/>
            <person name="De Vries R.P."/>
            <person name="Sukno S.A."/>
            <person name="Thon M.R."/>
        </authorList>
    </citation>
    <scope>NUCLEOTIDE SEQUENCE</scope>
    <source>
        <strain evidence="2">MAFF235873</strain>
    </source>
</reference>
<accession>A0AAD9M6R3</accession>
<keyword evidence="1" id="KW-1133">Transmembrane helix</keyword>
<keyword evidence="1" id="KW-0472">Membrane</keyword>
<gene>
    <name evidence="2" type="ORF">LX32DRAFT_633288</name>
</gene>
<organism evidence="2 3">
    <name type="scientific">Colletotrichum zoysiae</name>
    <dbReference type="NCBI Taxonomy" id="1216348"/>
    <lineage>
        <taxon>Eukaryota</taxon>
        <taxon>Fungi</taxon>
        <taxon>Dikarya</taxon>
        <taxon>Ascomycota</taxon>
        <taxon>Pezizomycotina</taxon>
        <taxon>Sordariomycetes</taxon>
        <taxon>Hypocreomycetidae</taxon>
        <taxon>Glomerellales</taxon>
        <taxon>Glomerellaceae</taxon>
        <taxon>Colletotrichum</taxon>
        <taxon>Colletotrichum graminicola species complex</taxon>
    </lineage>
</organism>
<evidence type="ECO:0000256" key="1">
    <source>
        <dbReference type="SAM" id="Phobius"/>
    </source>
</evidence>
<protein>
    <submittedName>
        <fullName evidence="2">Uncharacterized protein</fullName>
    </submittedName>
</protein>
<proteinExistence type="predicted"/>
<dbReference type="EMBL" id="MU842808">
    <property type="protein sequence ID" value="KAK2035504.1"/>
    <property type="molecule type" value="Genomic_DNA"/>
</dbReference>